<dbReference type="InterPro" id="IPR001610">
    <property type="entry name" value="PAC"/>
</dbReference>
<dbReference type="Gene3D" id="3.30.70.270">
    <property type="match status" value="1"/>
</dbReference>
<feature type="region of interest" description="Disordered" evidence="1">
    <location>
        <begin position="1"/>
        <end position="21"/>
    </location>
</feature>
<dbReference type="InterPro" id="IPR000014">
    <property type="entry name" value="PAS"/>
</dbReference>
<feature type="domain" description="PAC" evidence="3">
    <location>
        <begin position="462"/>
        <end position="513"/>
    </location>
</feature>
<dbReference type="InterPro" id="IPR029787">
    <property type="entry name" value="Nucleotide_cyclase"/>
</dbReference>
<dbReference type="Pfam" id="PF00563">
    <property type="entry name" value="EAL"/>
    <property type="match status" value="1"/>
</dbReference>
<comment type="caution">
    <text evidence="6">The sequence shown here is derived from an EMBL/GenBank/DDBJ whole genome shotgun (WGS) entry which is preliminary data.</text>
</comment>
<feature type="region of interest" description="Disordered" evidence="1">
    <location>
        <begin position="444"/>
        <end position="463"/>
    </location>
</feature>
<dbReference type="InterPro" id="IPR013655">
    <property type="entry name" value="PAS_fold_3"/>
</dbReference>
<dbReference type="InterPro" id="IPR052155">
    <property type="entry name" value="Biofilm_reg_signaling"/>
</dbReference>
<feature type="domain" description="EAL" evidence="4">
    <location>
        <begin position="685"/>
        <end position="938"/>
    </location>
</feature>
<feature type="domain" description="PAS" evidence="2">
    <location>
        <begin position="390"/>
        <end position="445"/>
    </location>
</feature>
<dbReference type="InterPro" id="IPR000160">
    <property type="entry name" value="GGDEF_dom"/>
</dbReference>
<dbReference type="Proteomes" id="UP001327093">
    <property type="component" value="Unassembled WGS sequence"/>
</dbReference>
<dbReference type="SUPFAM" id="SSF141868">
    <property type="entry name" value="EAL domain-like"/>
    <property type="match status" value="1"/>
</dbReference>
<accession>A0ABU6A9E5</accession>
<feature type="domain" description="GGDEF" evidence="5">
    <location>
        <begin position="543"/>
        <end position="676"/>
    </location>
</feature>
<dbReference type="Pfam" id="PF00990">
    <property type="entry name" value="GGDEF"/>
    <property type="match status" value="1"/>
</dbReference>
<dbReference type="PANTHER" id="PTHR44757:SF2">
    <property type="entry name" value="BIOFILM ARCHITECTURE MAINTENANCE PROTEIN MBAA"/>
    <property type="match status" value="1"/>
</dbReference>
<evidence type="ECO:0000259" key="5">
    <source>
        <dbReference type="PROSITE" id="PS50887"/>
    </source>
</evidence>
<dbReference type="SMART" id="SM00052">
    <property type="entry name" value="EAL"/>
    <property type="match status" value="1"/>
</dbReference>
<evidence type="ECO:0000259" key="3">
    <source>
        <dbReference type="PROSITE" id="PS50113"/>
    </source>
</evidence>
<protein>
    <submittedName>
        <fullName evidence="6">EAL domain-containing protein</fullName>
    </submittedName>
</protein>
<dbReference type="PANTHER" id="PTHR44757">
    <property type="entry name" value="DIGUANYLATE CYCLASE DGCP"/>
    <property type="match status" value="1"/>
</dbReference>
<feature type="compositionally biased region" description="Basic and acidic residues" evidence="1">
    <location>
        <begin position="1"/>
        <end position="11"/>
    </location>
</feature>
<sequence>MQLTERSERTRMSSASGGLGLAGTRARVQHPHVALPDAPVLLSAEDGLVIAATEQAATLAGHTDPGALVGSKLADLIERRGRETWLLGPADRAPVRLQTWPHPDDETLQVTLLVDISDLAEAEAEPDTTAGPHDSEERYWLIDAQRLAKVASWVYYPDTGVIYRSPLLADFLGAGGAEHADDITAMISTTHPDDRERAAQFYTDVLTAAEGELLETELRNLHGTRVFLCTGRAEYDRAGQIVRVQGTVQDVTEHRALERQLRDERRRLQDAQRIARLGTWEVDPRTNVMRLSSMLHEILGQPVSTAGTFDRYLDRVHPDDREWVRQAWRPLIEGGDPVEIEHRYLRSDGTTRILRMHGTKIADADGRDLFVGTAQDVTEQRAVVTRMERSSQRFSDLVNITPVGIGLFDRSERLVNANEALCDLLGYRLDQMRGLSIRDITHPDEVDPSLPAPDEHSGIRRRAPQRVMVRADGEPVYCELHTSSSVQDDGTEFWLVVFQDITERRRAAEALRYQATHDDLTGLPNRTAVKDLLGRLLGRADSPGIAVLFCDIDNFKRVNDSLGHDAGDELLVALARRLEGGLPEGCTAARLSGDEFVIICSDVEASGGVDQLATRVSALLRTAVPVHGQLVRVSSSIGAAVPNGSGAGGEDLLRFADAAMFEAKRRGTGKVSLASPALMAAADRQLHLEGQLREALSNDGLALHYQPVVDAEGSVVSAEALIRWPHPERGMLSPDAFLPVAEQGDLLRELDRWVLRTALREAASWPVRNGRPVSIAVNLAGLVPGAPDFVDSVADIVAETGISWDRVILELVETSLVDLPSRTRHEMGELVSRGVRFAVDDFGTGYSSLARLKDLPAQIIKVDRRFVAGVGGDASDFAVARAVVDMAYAMDRQCVAEGVEDATQFRLLRGVGVESYQGWLFSGAIPAPKFREMLAAGPLTVP</sequence>
<proteinExistence type="predicted"/>
<dbReference type="InterPro" id="IPR000700">
    <property type="entry name" value="PAS-assoc_C"/>
</dbReference>
<dbReference type="Pfam" id="PF08447">
    <property type="entry name" value="PAS_3"/>
    <property type="match status" value="1"/>
</dbReference>
<dbReference type="SMART" id="SM00086">
    <property type="entry name" value="PAC"/>
    <property type="match status" value="3"/>
</dbReference>
<dbReference type="Gene3D" id="2.10.70.100">
    <property type="match status" value="2"/>
</dbReference>
<feature type="domain" description="PAC" evidence="3">
    <location>
        <begin position="338"/>
        <end position="389"/>
    </location>
</feature>
<dbReference type="InterPro" id="IPR001633">
    <property type="entry name" value="EAL_dom"/>
</dbReference>
<dbReference type="SMART" id="SM00091">
    <property type="entry name" value="PAS"/>
    <property type="match status" value="4"/>
</dbReference>
<evidence type="ECO:0000256" key="1">
    <source>
        <dbReference type="SAM" id="MobiDB-lite"/>
    </source>
</evidence>
<dbReference type="CDD" id="cd01948">
    <property type="entry name" value="EAL"/>
    <property type="match status" value="1"/>
</dbReference>
<evidence type="ECO:0000259" key="4">
    <source>
        <dbReference type="PROSITE" id="PS50883"/>
    </source>
</evidence>
<evidence type="ECO:0000313" key="7">
    <source>
        <dbReference type="Proteomes" id="UP001327093"/>
    </source>
</evidence>
<dbReference type="Pfam" id="PF13426">
    <property type="entry name" value="PAS_9"/>
    <property type="match status" value="1"/>
</dbReference>
<dbReference type="InterPro" id="IPR043128">
    <property type="entry name" value="Rev_trsase/Diguanyl_cyclase"/>
</dbReference>
<reference evidence="6 7" key="1">
    <citation type="submission" date="2023-10" db="EMBL/GenBank/DDBJ databases">
        <title>Saccharopolyspora sp. nov., isolated from mangrove soil.</title>
        <authorList>
            <person name="Lu Y."/>
            <person name="Liu W."/>
        </authorList>
    </citation>
    <scope>NUCLEOTIDE SEQUENCE [LARGE SCALE GENOMIC DNA]</scope>
    <source>
        <strain evidence="6 7">S2-29</strain>
    </source>
</reference>
<dbReference type="NCBIfam" id="TIGR00229">
    <property type="entry name" value="sensory_box"/>
    <property type="match status" value="2"/>
</dbReference>
<dbReference type="SUPFAM" id="SSF55073">
    <property type="entry name" value="Nucleotide cyclase"/>
    <property type="match status" value="1"/>
</dbReference>
<dbReference type="Gene3D" id="3.30.450.20">
    <property type="entry name" value="PAS domain"/>
    <property type="match status" value="3"/>
</dbReference>
<name>A0ABU6A9E5_9PSEU</name>
<evidence type="ECO:0000313" key="6">
    <source>
        <dbReference type="EMBL" id="MEB3368198.1"/>
    </source>
</evidence>
<dbReference type="RefSeq" id="WP_324265731.1">
    <property type="nucleotide sequence ID" value="NZ_JAWLNX010000007.1"/>
</dbReference>
<dbReference type="NCBIfam" id="TIGR00254">
    <property type="entry name" value="GGDEF"/>
    <property type="match status" value="1"/>
</dbReference>
<dbReference type="PROSITE" id="PS50883">
    <property type="entry name" value="EAL"/>
    <property type="match status" value="1"/>
</dbReference>
<dbReference type="SMART" id="SM00267">
    <property type="entry name" value="GGDEF"/>
    <property type="match status" value="1"/>
</dbReference>
<dbReference type="PROSITE" id="PS50112">
    <property type="entry name" value="PAS"/>
    <property type="match status" value="1"/>
</dbReference>
<dbReference type="InterPro" id="IPR035919">
    <property type="entry name" value="EAL_sf"/>
</dbReference>
<dbReference type="SUPFAM" id="SSF55785">
    <property type="entry name" value="PYP-like sensor domain (PAS domain)"/>
    <property type="match status" value="3"/>
</dbReference>
<evidence type="ECO:0000259" key="2">
    <source>
        <dbReference type="PROSITE" id="PS50112"/>
    </source>
</evidence>
<organism evidence="6 7">
    <name type="scientific">Saccharopolyspora mangrovi</name>
    <dbReference type="NCBI Taxonomy" id="3082379"/>
    <lineage>
        <taxon>Bacteria</taxon>
        <taxon>Bacillati</taxon>
        <taxon>Actinomycetota</taxon>
        <taxon>Actinomycetes</taxon>
        <taxon>Pseudonocardiales</taxon>
        <taxon>Pseudonocardiaceae</taxon>
        <taxon>Saccharopolyspora</taxon>
    </lineage>
</organism>
<keyword evidence="7" id="KW-1185">Reference proteome</keyword>
<feature type="domain" description="PAC" evidence="3">
    <location>
        <begin position="212"/>
        <end position="263"/>
    </location>
</feature>
<dbReference type="PROSITE" id="PS50887">
    <property type="entry name" value="GGDEF"/>
    <property type="match status" value="1"/>
</dbReference>
<dbReference type="PROSITE" id="PS50113">
    <property type="entry name" value="PAC"/>
    <property type="match status" value="3"/>
</dbReference>
<dbReference type="Gene3D" id="3.20.20.450">
    <property type="entry name" value="EAL domain"/>
    <property type="match status" value="1"/>
</dbReference>
<dbReference type="CDD" id="cd00130">
    <property type="entry name" value="PAS"/>
    <property type="match status" value="2"/>
</dbReference>
<dbReference type="CDD" id="cd01949">
    <property type="entry name" value="GGDEF"/>
    <property type="match status" value="1"/>
</dbReference>
<gene>
    <name evidence="6" type="ORF">R4I43_12360</name>
</gene>
<dbReference type="InterPro" id="IPR035965">
    <property type="entry name" value="PAS-like_dom_sf"/>
</dbReference>
<dbReference type="EMBL" id="JAWLNX010000007">
    <property type="protein sequence ID" value="MEB3368198.1"/>
    <property type="molecule type" value="Genomic_DNA"/>
</dbReference>